<comment type="catalytic activity">
    <reaction evidence="8">
        <text>Mo-molybdopterin + GTP + H(+) = Mo-molybdopterin guanine dinucleotide + diphosphate</text>
        <dbReference type="Rhea" id="RHEA:34243"/>
        <dbReference type="ChEBI" id="CHEBI:15378"/>
        <dbReference type="ChEBI" id="CHEBI:33019"/>
        <dbReference type="ChEBI" id="CHEBI:37565"/>
        <dbReference type="ChEBI" id="CHEBI:71302"/>
        <dbReference type="ChEBI" id="CHEBI:71310"/>
        <dbReference type="EC" id="2.7.7.77"/>
    </reaction>
</comment>
<dbReference type="AlphaFoldDB" id="A0A1T2L6B1"/>
<dbReference type="GO" id="GO:0005525">
    <property type="term" value="F:GTP binding"/>
    <property type="evidence" value="ECO:0007669"/>
    <property type="project" value="UniProtKB-UniRule"/>
</dbReference>
<comment type="caution">
    <text evidence="10">The sequence shown here is derived from an EMBL/GenBank/DDBJ whole genome shotgun (WGS) entry which is preliminary data.</text>
</comment>
<gene>
    <name evidence="8" type="primary">mobA</name>
    <name evidence="10" type="ORF">BOW53_06845</name>
</gene>
<dbReference type="GO" id="GO:0046872">
    <property type="term" value="F:metal ion binding"/>
    <property type="evidence" value="ECO:0007669"/>
    <property type="project" value="UniProtKB-KW"/>
</dbReference>
<dbReference type="InterPro" id="IPR029044">
    <property type="entry name" value="Nucleotide-diphossugar_trans"/>
</dbReference>
<evidence type="ECO:0000313" key="10">
    <source>
        <dbReference type="EMBL" id="OOZ40639.1"/>
    </source>
</evidence>
<dbReference type="PANTHER" id="PTHR19136:SF81">
    <property type="entry name" value="MOLYBDENUM COFACTOR GUANYLYLTRANSFERASE"/>
    <property type="match status" value="1"/>
</dbReference>
<evidence type="ECO:0000256" key="3">
    <source>
        <dbReference type="ARBA" id="ARBA00022723"/>
    </source>
</evidence>
<dbReference type="NCBIfam" id="TIGR02665">
    <property type="entry name" value="molyb_mobA"/>
    <property type="match status" value="1"/>
</dbReference>
<dbReference type="SUPFAM" id="SSF53448">
    <property type="entry name" value="Nucleotide-diphospho-sugar transferases"/>
    <property type="match status" value="1"/>
</dbReference>
<keyword evidence="6 8" id="KW-0342">GTP-binding</keyword>
<dbReference type="Proteomes" id="UP000191110">
    <property type="component" value="Unassembled WGS sequence"/>
</dbReference>
<evidence type="ECO:0000259" key="9">
    <source>
        <dbReference type="Pfam" id="PF12804"/>
    </source>
</evidence>
<evidence type="ECO:0000256" key="7">
    <source>
        <dbReference type="ARBA" id="ARBA00023150"/>
    </source>
</evidence>
<dbReference type="GO" id="GO:0061603">
    <property type="term" value="F:molybdenum cofactor guanylyltransferase activity"/>
    <property type="evidence" value="ECO:0007669"/>
    <property type="project" value="UniProtKB-EC"/>
</dbReference>
<dbReference type="Gene3D" id="3.90.550.10">
    <property type="entry name" value="Spore Coat Polysaccharide Biosynthesis Protein SpsA, Chain A"/>
    <property type="match status" value="1"/>
</dbReference>
<keyword evidence="7 8" id="KW-0501">Molybdenum cofactor biosynthesis</keyword>
<dbReference type="InterPro" id="IPR025877">
    <property type="entry name" value="MobA-like_NTP_Trfase"/>
</dbReference>
<dbReference type="EC" id="2.7.7.77" evidence="8"/>
<comment type="function">
    <text evidence="8">Transfers a GMP moiety from GTP to Mo-molybdopterin (Mo-MPT) cofactor (Moco or molybdenum cofactor) to form Mo-molybdopterin guanine dinucleotide (Mo-MGD) cofactor.</text>
</comment>
<dbReference type="HAMAP" id="MF_00316">
    <property type="entry name" value="MobA"/>
    <property type="match status" value="1"/>
</dbReference>
<comment type="cofactor">
    <cofactor evidence="8">
        <name>Mg(2+)</name>
        <dbReference type="ChEBI" id="CHEBI:18420"/>
    </cofactor>
</comment>
<keyword evidence="3 8" id="KW-0479">Metal-binding</keyword>
<comment type="subunit">
    <text evidence="8">Monomer.</text>
</comment>
<sequence length="193" mass="20978">MVTEKITAVILAGGRASRMGGNDKGLLPFKDRPLIEHILSAIEGKVDNIIINANRNLDQYRRYGYPVVSDEIADFAGPLAGILASMRAATTDAIITLPCDTPFISSDYIERMHHASTGASGAIACHDGEIEPLFVLLPCRLEISLSEYLASGRRKARDWMASIDSAEVDFSDQIEMFKNFNTPDELNSTGAAS</sequence>
<keyword evidence="2 8" id="KW-0808">Transferase</keyword>
<feature type="binding site" evidence="8">
    <location>
        <position position="100"/>
    </location>
    <ligand>
        <name>GTP</name>
        <dbReference type="ChEBI" id="CHEBI:37565"/>
    </ligand>
</feature>
<dbReference type="EMBL" id="MPRL01000020">
    <property type="protein sequence ID" value="OOZ40639.1"/>
    <property type="molecule type" value="Genomic_DNA"/>
</dbReference>
<dbReference type="PANTHER" id="PTHR19136">
    <property type="entry name" value="MOLYBDENUM COFACTOR GUANYLYLTRANSFERASE"/>
    <property type="match status" value="1"/>
</dbReference>
<dbReference type="Pfam" id="PF12804">
    <property type="entry name" value="NTP_transf_3"/>
    <property type="match status" value="1"/>
</dbReference>
<feature type="domain" description="MobA-like NTP transferase" evidence="9">
    <location>
        <begin position="8"/>
        <end position="162"/>
    </location>
</feature>
<evidence type="ECO:0000256" key="5">
    <source>
        <dbReference type="ARBA" id="ARBA00022842"/>
    </source>
</evidence>
<dbReference type="InterPro" id="IPR013482">
    <property type="entry name" value="Molybde_CF_guanTrfase"/>
</dbReference>
<keyword evidence="5 8" id="KW-0460">Magnesium</keyword>
<feature type="binding site" evidence="8">
    <location>
        <position position="70"/>
    </location>
    <ligand>
        <name>GTP</name>
        <dbReference type="ChEBI" id="CHEBI:37565"/>
    </ligand>
</feature>
<comment type="domain">
    <text evidence="8">The N-terminal domain determines nucleotide recognition and specific binding, while the C-terminal domain determines the specific binding to the target protein.</text>
</comment>
<feature type="binding site" evidence="8">
    <location>
        <position position="52"/>
    </location>
    <ligand>
        <name>GTP</name>
        <dbReference type="ChEBI" id="CHEBI:37565"/>
    </ligand>
</feature>
<evidence type="ECO:0000256" key="1">
    <source>
        <dbReference type="ARBA" id="ARBA00022490"/>
    </source>
</evidence>
<proteinExistence type="inferred from homology"/>
<feature type="binding site" evidence="8">
    <location>
        <position position="100"/>
    </location>
    <ligand>
        <name>Mg(2+)</name>
        <dbReference type="ChEBI" id="CHEBI:18420"/>
    </ligand>
</feature>
<dbReference type="OrthoDB" id="9788394at2"/>
<keyword evidence="4 8" id="KW-0547">Nucleotide-binding</keyword>
<dbReference type="CDD" id="cd02503">
    <property type="entry name" value="MobA"/>
    <property type="match status" value="1"/>
</dbReference>
<dbReference type="RefSeq" id="WP_078483342.1">
    <property type="nucleotide sequence ID" value="NZ_MPRL01000020.1"/>
</dbReference>
<evidence type="ECO:0000313" key="11">
    <source>
        <dbReference type="Proteomes" id="UP000191110"/>
    </source>
</evidence>
<evidence type="ECO:0000256" key="2">
    <source>
        <dbReference type="ARBA" id="ARBA00022679"/>
    </source>
</evidence>
<evidence type="ECO:0000256" key="6">
    <source>
        <dbReference type="ARBA" id="ARBA00023134"/>
    </source>
</evidence>
<keyword evidence="11" id="KW-1185">Reference proteome</keyword>
<reference evidence="10 11" key="1">
    <citation type="submission" date="2016-11" db="EMBL/GenBank/DDBJ databases">
        <title>Mixed transmission modes and dynamic genome evolution in an obligate animal-bacterial symbiosis.</title>
        <authorList>
            <person name="Russell S.L."/>
            <person name="Corbett-Detig R.B."/>
            <person name="Cavanaugh C.M."/>
        </authorList>
    </citation>
    <scope>NUCLEOTIDE SEQUENCE [LARGE SCALE GENOMIC DNA]</scope>
    <source>
        <strain evidence="10">Sveles-Q1</strain>
    </source>
</reference>
<evidence type="ECO:0000256" key="8">
    <source>
        <dbReference type="HAMAP-Rule" id="MF_00316"/>
    </source>
</evidence>
<dbReference type="GO" id="GO:1902758">
    <property type="term" value="P:bis(molybdopterin guanine dinucleotide)molybdenum biosynthetic process"/>
    <property type="evidence" value="ECO:0007669"/>
    <property type="project" value="TreeGrafter"/>
</dbReference>
<accession>A0A1T2L6B1</accession>
<evidence type="ECO:0000256" key="4">
    <source>
        <dbReference type="ARBA" id="ARBA00022741"/>
    </source>
</evidence>
<comment type="subcellular location">
    <subcellularLocation>
        <location evidence="8">Cytoplasm</location>
    </subcellularLocation>
</comment>
<organism evidence="10 11">
    <name type="scientific">Solemya pervernicosa gill symbiont</name>
    <dbReference type="NCBI Taxonomy" id="642797"/>
    <lineage>
        <taxon>Bacteria</taxon>
        <taxon>Pseudomonadati</taxon>
        <taxon>Pseudomonadota</taxon>
        <taxon>Gammaproteobacteria</taxon>
        <taxon>sulfur-oxidizing symbionts</taxon>
    </lineage>
</organism>
<dbReference type="GO" id="GO:0005737">
    <property type="term" value="C:cytoplasm"/>
    <property type="evidence" value="ECO:0007669"/>
    <property type="project" value="UniProtKB-SubCell"/>
</dbReference>
<comment type="similarity">
    <text evidence="8">Belongs to the MobA family.</text>
</comment>
<name>A0A1T2L6B1_9GAMM</name>
<keyword evidence="1 8" id="KW-0963">Cytoplasm</keyword>
<protein>
    <recommendedName>
        <fullName evidence="8">Molybdenum cofactor guanylyltransferase</fullName>
        <shortName evidence="8">MoCo guanylyltransferase</shortName>
        <ecNumber evidence="8">2.7.7.77</ecNumber>
    </recommendedName>
    <alternativeName>
        <fullName evidence="8">GTP:molybdopterin guanylyltransferase</fullName>
    </alternativeName>
    <alternativeName>
        <fullName evidence="8">Mo-MPT guanylyltransferase</fullName>
    </alternativeName>
    <alternativeName>
        <fullName evidence="8">Molybdopterin guanylyltransferase</fullName>
    </alternativeName>
    <alternativeName>
        <fullName evidence="8">Molybdopterin-guanine dinucleotide synthase</fullName>
        <shortName evidence="8">MGD synthase</shortName>
    </alternativeName>
</protein>
<feature type="binding site" evidence="8">
    <location>
        <position position="24"/>
    </location>
    <ligand>
        <name>GTP</name>
        <dbReference type="ChEBI" id="CHEBI:37565"/>
    </ligand>
</feature>
<feature type="binding site" evidence="8">
    <location>
        <begin position="11"/>
        <end position="13"/>
    </location>
    <ligand>
        <name>GTP</name>
        <dbReference type="ChEBI" id="CHEBI:37565"/>
    </ligand>
</feature>